<evidence type="ECO:0000256" key="1">
    <source>
        <dbReference type="SAM" id="Phobius"/>
    </source>
</evidence>
<sequence length="437" mass="47594">MEVKGKPQAEGEWSTGCMTCWCPCVTVGRIAEIVDKACCAAGALYMLLTWFTGCGFIYSCHYRTKMRKQYNLKGSECGDCFKHFCCERCALTQAYRELTNRGFDVPLGWQGNAERQNVGVAMGAPANLKLTVNGPPVSAIASRIVPTPIASSPINRGFDVALGRWHGNVERQNGGVAMGAPLNTFMASLKPKENGCITCWCPCITFGQVAEIVDQGSTTCGTAGALYALINAVTGCACIYSCFYRGKMRAQYNIEGSDCGDCLKHFFCELCALTQQYRELKNRGFNMDLGWAGNVQRQQNQGAAMGAPVFQGGMNRCITCWCPCITFGQVAEIVDQGSTTCGTAGALYTLISCFTGCGCIYSCFYRGKMRAQYNIGGNDCGDCLKHFFCELCALTQQYRELKNRGFNMDLGWSGNVQRQQNQGVAMGAPVFQGGMTR</sequence>
<gene>
    <name evidence="2" type="ORF">HID58_083415</name>
</gene>
<accession>A0ABQ7YES0</accession>
<dbReference type="EMBL" id="JAGKQM010000018">
    <property type="protein sequence ID" value="KAH0866204.1"/>
    <property type="molecule type" value="Genomic_DNA"/>
</dbReference>
<evidence type="ECO:0000313" key="2">
    <source>
        <dbReference type="EMBL" id="KAH0866204.1"/>
    </source>
</evidence>
<name>A0ABQ7YES0_BRANA</name>
<dbReference type="Proteomes" id="UP000824890">
    <property type="component" value="Unassembled WGS sequence"/>
</dbReference>
<dbReference type="NCBIfam" id="TIGR01571">
    <property type="entry name" value="A_thal_Cys_rich"/>
    <property type="match status" value="3"/>
</dbReference>
<keyword evidence="1" id="KW-0472">Membrane</keyword>
<comment type="caution">
    <text evidence="2">The sequence shown here is derived from an EMBL/GenBank/DDBJ whole genome shotgun (WGS) entry which is preliminary data.</text>
</comment>
<keyword evidence="1" id="KW-1133">Transmembrane helix</keyword>
<organism evidence="2 3">
    <name type="scientific">Brassica napus</name>
    <name type="common">Rape</name>
    <dbReference type="NCBI Taxonomy" id="3708"/>
    <lineage>
        <taxon>Eukaryota</taxon>
        <taxon>Viridiplantae</taxon>
        <taxon>Streptophyta</taxon>
        <taxon>Embryophyta</taxon>
        <taxon>Tracheophyta</taxon>
        <taxon>Spermatophyta</taxon>
        <taxon>Magnoliopsida</taxon>
        <taxon>eudicotyledons</taxon>
        <taxon>Gunneridae</taxon>
        <taxon>Pentapetalae</taxon>
        <taxon>rosids</taxon>
        <taxon>malvids</taxon>
        <taxon>Brassicales</taxon>
        <taxon>Brassicaceae</taxon>
        <taxon>Brassiceae</taxon>
        <taxon>Brassica</taxon>
    </lineage>
</organism>
<evidence type="ECO:0000313" key="3">
    <source>
        <dbReference type="Proteomes" id="UP000824890"/>
    </source>
</evidence>
<reference evidence="2 3" key="1">
    <citation type="submission" date="2021-05" db="EMBL/GenBank/DDBJ databases">
        <title>Genome Assembly of Synthetic Allotetraploid Brassica napus Reveals Homoeologous Exchanges between Subgenomes.</title>
        <authorList>
            <person name="Davis J.T."/>
        </authorList>
    </citation>
    <scope>NUCLEOTIDE SEQUENCE [LARGE SCALE GENOMIC DNA]</scope>
    <source>
        <strain evidence="3">cv. Da-Ae</strain>
        <tissue evidence="2">Seedling</tissue>
    </source>
</reference>
<keyword evidence="3" id="KW-1185">Reference proteome</keyword>
<keyword evidence="1" id="KW-0812">Transmembrane</keyword>
<dbReference type="InterPro" id="IPR006461">
    <property type="entry name" value="PLAC_motif_containing"/>
</dbReference>
<proteinExistence type="predicted"/>
<feature type="transmembrane region" description="Helical" evidence="1">
    <location>
        <begin position="345"/>
        <end position="364"/>
    </location>
</feature>
<protein>
    <submittedName>
        <fullName evidence="2">Uncharacterized protein</fullName>
    </submittedName>
</protein>
<dbReference type="PANTHER" id="PTHR15907">
    <property type="entry name" value="DUF614 FAMILY PROTEIN-RELATED"/>
    <property type="match status" value="1"/>
</dbReference>
<dbReference type="Pfam" id="PF04749">
    <property type="entry name" value="PLAC8"/>
    <property type="match status" value="3"/>
</dbReference>